<feature type="domain" description="Nitroreductase" evidence="1">
    <location>
        <begin position="70"/>
        <end position="189"/>
    </location>
</feature>
<evidence type="ECO:0000259" key="1">
    <source>
        <dbReference type="Pfam" id="PF00881"/>
    </source>
</evidence>
<dbReference type="PANTHER" id="PTHR43821:SF1">
    <property type="entry name" value="NAD(P)H NITROREDUCTASE YDJA-RELATED"/>
    <property type="match status" value="1"/>
</dbReference>
<dbReference type="InterPro" id="IPR029479">
    <property type="entry name" value="Nitroreductase"/>
</dbReference>
<name>A0A317C902_9GAMM</name>
<gene>
    <name evidence="2" type="ORF">DKT75_12455</name>
</gene>
<comment type="caution">
    <text evidence="2">The sequence shown here is derived from an EMBL/GenBank/DDBJ whole genome shotgun (WGS) entry which is preliminary data.</text>
</comment>
<dbReference type="Gene3D" id="3.40.109.10">
    <property type="entry name" value="NADH Oxidase"/>
    <property type="match status" value="1"/>
</dbReference>
<dbReference type="OrthoDB" id="214452at2"/>
<dbReference type="Proteomes" id="UP000245506">
    <property type="component" value="Unassembled WGS sequence"/>
</dbReference>
<dbReference type="AlphaFoldDB" id="A0A317C902"/>
<protein>
    <recommendedName>
        <fullName evidence="1">Nitroreductase domain-containing protein</fullName>
    </recommendedName>
</protein>
<accession>A0A317C902</accession>
<dbReference type="InterPro" id="IPR000415">
    <property type="entry name" value="Nitroreductase-like"/>
</dbReference>
<dbReference type="GO" id="GO:0016491">
    <property type="term" value="F:oxidoreductase activity"/>
    <property type="evidence" value="ECO:0007669"/>
    <property type="project" value="InterPro"/>
</dbReference>
<organism evidence="2 3">
    <name type="scientific">Leucothrix arctica</name>
    <dbReference type="NCBI Taxonomy" id="1481894"/>
    <lineage>
        <taxon>Bacteria</taxon>
        <taxon>Pseudomonadati</taxon>
        <taxon>Pseudomonadota</taxon>
        <taxon>Gammaproteobacteria</taxon>
        <taxon>Thiotrichales</taxon>
        <taxon>Thiotrichaceae</taxon>
        <taxon>Leucothrix</taxon>
    </lineage>
</organism>
<keyword evidence="3" id="KW-1185">Reference proteome</keyword>
<dbReference type="InterPro" id="IPR052530">
    <property type="entry name" value="NAD(P)H_nitroreductase"/>
</dbReference>
<dbReference type="Pfam" id="PF00881">
    <property type="entry name" value="Nitroreductase"/>
    <property type="match status" value="1"/>
</dbReference>
<dbReference type="SUPFAM" id="SSF55469">
    <property type="entry name" value="FMN-dependent nitroreductase-like"/>
    <property type="match status" value="1"/>
</dbReference>
<proteinExistence type="predicted"/>
<dbReference type="PANTHER" id="PTHR43821">
    <property type="entry name" value="NAD(P)H NITROREDUCTASE YDJA-RELATED"/>
    <property type="match status" value="1"/>
</dbReference>
<evidence type="ECO:0000313" key="2">
    <source>
        <dbReference type="EMBL" id="PWQ95155.1"/>
    </source>
</evidence>
<reference evidence="2 3" key="1">
    <citation type="submission" date="2018-05" db="EMBL/GenBank/DDBJ databases">
        <title>Leucothrix arctica sp. nov., isolated from Arctic seawater.</title>
        <authorList>
            <person name="Choi A."/>
            <person name="Baek K."/>
        </authorList>
    </citation>
    <scope>NUCLEOTIDE SEQUENCE [LARGE SCALE GENOMIC DNA]</scope>
    <source>
        <strain evidence="2 3">IMCC9719</strain>
    </source>
</reference>
<dbReference type="EMBL" id="QGKL01000035">
    <property type="protein sequence ID" value="PWQ95155.1"/>
    <property type="molecule type" value="Genomic_DNA"/>
</dbReference>
<dbReference type="RefSeq" id="WP_109823767.1">
    <property type="nucleotide sequence ID" value="NZ_QGKL01000035.1"/>
</dbReference>
<sequence length="233" mass="25499">MNFHKPHSLASAVDTVIKKRRTFKVMGDFNAPTPIPKGFAQRIEQAMKVAGEAPYHYPANAIHLNSAMDSPVPWRFYALQQNDCLNLAEHLIANGDVSSEQAGIIRMLSAAGTLVLTTWLPEPSTLPEIITEHKNTEHIAAASAAIQNLLLAATARNVQTYWSSGGALGGKTCYDLCGIAPREKLLGAIFMFPQAAVRSSKAKPGSLHDKRGDPDQWRTWRTLSPVKPIRYTA</sequence>
<evidence type="ECO:0000313" key="3">
    <source>
        <dbReference type="Proteomes" id="UP000245506"/>
    </source>
</evidence>